<evidence type="ECO:0000256" key="1">
    <source>
        <dbReference type="SAM" id="Coils"/>
    </source>
</evidence>
<organism evidence="2 3">
    <name type="scientific">Pseudogracilibacillus auburnensis</name>
    <dbReference type="NCBI Taxonomy" id="1494959"/>
    <lineage>
        <taxon>Bacteria</taxon>
        <taxon>Bacillati</taxon>
        <taxon>Bacillota</taxon>
        <taxon>Bacilli</taxon>
        <taxon>Bacillales</taxon>
        <taxon>Bacillaceae</taxon>
        <taxon>Pseudogracilibacillus</taxon>
    </lineage>
</organism>
<dbReference type="EMBL" id="QJJQ01000003">
    <property type="protein sequence ID" value="PXW88830.1"/>
    <property type="molecule type" value="Genomic_DNA"/>
</dbReference>
<dbReference type="OrthoDB" id="2708673at2"/>
<keyword evidence="3" id="KW-1185">Reference proteome</keyword>
<dbReference type="RefSeq" id="WP_110394649.1">
    <property type="nucleotide sequence ID" value="NZ_JBHUHB010000001.1"/>
</dbReference>
<sequence length="107" mass="12513">MIETYSRNAPGRIKVFFVLDENDNVTSIKTGNRVVSTDQGFQFFVDNYVADQIDKCELYLDGFTPKLRVKEGETIFVPELSEREREIERLKYELEVLQNEEEVINAE</sequence>
<reference evidence="2 3" key="1">
    <citation type="submission" date="2018-05" db="EMBL/GenBank/DDBJ databases">
        <title>Genomic Encyclopedia of Type Strains, Phase IV (KMG-IV): sequencing the most valuable type-strain genomes for metagenomic binning, comparative biology and taxonomic classification.</title>
        <authorList>
            <person name="Goeker M."/>
        </authorList>
    </citation>
    <scope>NUCLEOTIDE SEQUENCE [LARGE SCALE GENOMIC DNA]</scope>
    <source>
        <strain evidence="2 3">DSM 28556</strain>
    </source>
</reference>
<name>A0A2V3W4B9_9BACI</name>
<dbReference type="AlphaFoldDB" id="A0A2V3W4B9"/>
<accession>A0A2V3W4B9</accession>
<proteinExistence type="predicted"/>
<dbReference type="Proteomes" id="UP000247978">
    <property type="component" value="Unassembled WGS sequence"/>
</dbReference>
<evidence type="ECO:0000313" key="3">
    <source>
        <dbReference type="Proteomes" id="UP000247978"/>
    </source>
</evidence>
<comment type="caution">
    <text evidence="2">The sequence shown here is derived from an EMBL/GenBank/DDBJ whole genome shotgun (WGS) entry which is preliminary data.</text>
</comment>
<keyword evidence="1" id="KW-0175">Coiled coil</keyword>
<protein>
    <submittedName>
        <fullName evidence="2">Uncharacterized protein</fullName>
    </submittedName>
</protein>
<feature type="coiled-coil region" evidence="1">
    <location>
        <begin position="80"/>
        <end position="107"/>
    </location>
</feature>
<gene>
    <name evidence="2" type="ORF">DFR56_103336</name>
</gene>
<evidence type="ECO:0000313" key="2">
    <source>
        <dbReference type="EMBL" id="PXW88830.1"/>
    </source>
</evidence>